<dbReference type="InterPro" id="IPR002885">
    <property type="entry name" value="PPR_rpt"/>
</dbReference>
<feature type="repeat" description="PPR" evidence="3">
    <location>
        <begin position="659"/>
        <end position="693"/>
    </location>
</feature>
<dbReference type="Proteomes" id="UP000824469">
    <property type="component" value="Unassembled WGS sequence"/>
</dbReference>
<dbReference type="GO" id="GO:0009451">
    <property type="term" value="P:RNA modification"/>
    <property type="evidence" value="ECO:0007669"/>
    <property type="project" value="InterPro"/>
</dbReference>
<dbReference type="GO" id="GO:0003723">
    <property type="term" value="F:RNA binding"/>
    <property type="evidence" value="ECO:0007669"/>
    <property type="project" value="InterPro"/>
</dbReference>
<dbReference type="FunFam" id="1.25.40.10:FF:000227">
    <property type="entry name" value="Pentatricopeptide repeat-containing protein At3g13880"/>
    <property type="match status" value="1"/>
</dbReference>
<name>A0AA38FH10_TAXCH</name>
<evidence type="ECO:0000313" key="6">
    <source>
        <dbReference type="Proteomes" id="UP000824469"/>
    </source>
</evidence>
<organism evidence="5 6">
    <name type="scientific">Taxus chinensis</name>
    <name type="common">Chinese yew</name>
    <name type="synonym">Taxus wallichiana var. chinensis</name>
    <dbReference type="NCBI Taxonomy" id="29808"/>
    <lineage>
        <taxon>Eukaryota</taxon>
        <taxon>Viridiplantae</taxon>
        <taxon>Streptophyta</taxon>
        <taxon>Embryophyta</taxon>
        <taxon>Tracheophyta</taxon>
        <taxon>Spermatophyta</taxon>
        <taxon>Pinopsida</taxon>
        <taxon>Pinidae</taxon>
        <taxon>Conifers II</taxon>
        <taxon>Cupressales</taxon>
        <taxon>Taxaceae</taxon>
        <taxon>Taxus</taxon>
    </lineage>
</organism>
<dbReference type="InterPro" id="IPR046848">
    <property type="entry name" value="E_motif"/>
</dbReference>
<proteinExistence type="inferred from homology"/>
<dbReference type="InterPro" id="IPR046960">
    <property type="entry name" value="PPR_At4g14850-like_plant"/>
</dbReference>
<dbReference type="Pfam" id="PF20431">
    <property type="entry name" value="E_motif"/>
    <property type="match status" value="1"/>
</dbReference>
<evidence type="ECO:0000256" key="2">
    <source>
        <dbReference type="ARBA" id="ARBA00022737"/>
    </source>
</evidence>
<feature type="repeat" description="PPR" evidence="3">
    <location>
        <begin position="154"/>
        <end position="188"/>
    </location>
</feature>
<dbReference type="OMA" id="GKFIHEW"/>
<dbReference type="PROSITE" id="PS51375">
    <property type="entry name" value="PPR"/>
    <property type="match status" value="9"/>
</dbReference>
<feature type="repeat" description="PPR" evidence="3">
    <location>
        <begin position="224"/>
        <end position="254"/>
    </location>
</feature>
<evidence type="ECO:0000259" key="4">
    <source>
        <dbReference type="Pfam" id="PF14432"/>
    </source>
</evidence>
<dbReference type="GO" id="GO:0008270">
    <property type="term" value="F:zinc ion binding"/>
    <property type="evidence" value="ECO:0007669"/>
    <property type="project" value="InterPro"/>
</dbReference>
<gene>
    <name evidence="5" type="ORF">KI387_013558</name>
</gene>
<dbReference type="AlphaFoldDB" id="A0AA38FH10"/>
<dbReference type="Gene3D" id="1.25.40.10">
    <property type="entry name" value="Tetratricopeptide repeat domain"/>
    <property type="match status" value="6"/>
</dbReference>
<dbReference type="InterPro" id="IPR032867">
    <property type="entry name" value="DYW_dom"/>
</dbReference>
<dbReference type="InterPro" id="IPR011990">
    <property type="entry name" value="TPR-like_helical_dom_sf"/>
</dbReference>
<evidence type="ECO:0000313" key="5">
    <source>
        <dbReference type="EMBL" id="KAH9301975.1"/>
    </source>
</evidence>
<dbReference type="EMBL" id="JAHRHJ020000009">
    <property type="protein sequence ID" value="KAH9301975.1"/>
    <property type="molecule type" value="Genomic_DNA"/>
</dbReference>
<keyword evidence="2" id="KW-0677">Repeat</keyword>
<accession>A0AA38FH10</accession>
<feature type="repeat" description="PPR" evidence="3">
    <location>
        <begin position="527"/>
        <end position="557"/>
    </location>
</feature>
<comment type="similarity">
    <text evidence="1">Belongs to the PPR family. PCMP-H subfamily.</text>
</comment>
<sequence>MVATAMATLEWPSPFPSSHLNSTHKSEIGLSMTANSPITVKQKPKLETTNNNSCSHKSEVDILYKQRRLKKELGILTSLERTRDIALETDIYGHLLEVCTAMKAITEGKQVHTHILKSGLEQNQYVVTKLIVLYSVCLNIEDAKLVFDRIYKRNVILWTAMIRGYARNGLFDEALRFFYKMQETGIQPDNFVYPLALKACGGLSDLDKGKKIHYQIVRNGLESDVFVGAALVDMYVKCGRIENARQVFDKMINRDVVSWNAMITGYAQNGYSNEALKLFHQMLESVVKPNSATMVSVLPAYADLGDLQEGVWIHDYIIKNQFESDISVRNSLIAMYAKCGNIGIARMLFDKMSKRDVVSWNAMIAAYAQNGHDKETFALFGRMLLSGVKPNSVTMVSILPVCARSADLLKGKEIHNYIIKYAFESNILVRNALIDMYAKCRCIQVARQLFNRMPKKDTVSWNAMISGYVFAGHGSEALELFSQMQLENVKPNEVTMLCVLPAFADNTDPDQKKWIHEFITRSGLESNLSAATALVSMYAKCGKVEAAKNVFEKMSNKDVLAWNAMITGYAQNAYVHEALRLFYQMQLEGVIPNSSTIVSVLSVCTNLAALRQGKCIHTYIIRSSVELDVSVHNALVTMYSKCGSLKTARRLFDEISEKDVVSWNAMIAGYGMHGHGKDALVLFSQMQQVGLKPDYVTFIEVLSACSHAGLVNEGWQYFDIMSRDYSITPRMEHYACMVDLLGRAGLLYEAYDFIKTMPIEPEANVWGALLGACRKFHNIKLGKCVSERLLELEPQNVGHYVLLSNIYAATGRWDDVTKVRKLQKDRGLKKSPGYSWIEIKNRVHAFVMRDRSHPETDKIYARLKSLAEQMKVAGYVPDTNFVLHDVEEEVKEDLLFSHSEKLAIAFGLINTKPGTPLWITKNLRVCGDCHTASKLISKIEGREIIVRDANRFHHFKDGLCSCGDYW</sequence>
<dbReference type="FunFam" id="1.25.40.10:FF:000436">
    <property type="entry name" value="Pentatricopeptide repeat-containing protein At5g39350 family"/>
    <property type="match status" value="1"/>
</dbReference>
<dbReference type="SUPFAM" id="SSF48452">
    <property type="entry name" value="TPR-like"/>
    <property type="match status" value="1"/>
</dbReference>
<dbReference type="Pfam" id="PF14432">
    <property type="entry name" value="DYW_deaminase"/>
    <property type="match status" value="1"/>
</dbReference>
<reference evidence="5 6" key="1">
    <citation type="journal article" date="2021" name="Nat. Plants">
        <title>The Taxus genome provides insights into paclitaxel biosynthesis.</title>
        <authorList>
            <person name="Xiong X."/>
            <person name="Gou J."/>
            <person name="Liao Q."/>
            <person name="Li Y."/>
            <person name="Zhou Q."/>
            <person name="Bi G."/>
            <person name="Li C."/>
            <person name="Du R."/>
            <person name="Wang X."/>
            <person name="Sun T."/>
            <person name="Guo L."/>
            <person name="Liang H."/>
            <person name="Lu P."/>
            <person name="Wu Y."/>
            <person name="Zhang Z."/>
            <person name="Ro D.K."/>
            <person name="Shang Y."/>
            <person name="Huang S."/>
            <person name="Yan J."/>
        </authorList>
    </citation>
    <scope>NUCLEOTIDE SEQUENCE [LARGE SCALE GENOMIC DNA]</scope>
    <source>
        <strain evidence="5">Ta-2019</strain>
    </source>
</reference>
<feature type="domain" description="DYW" evidence="4">
    <location>
        <begin position="874"/>
        <end position="966"/>
    </location>
</feature>
<dbReference type="FunFam" id="1.25.40.10:FF:002148">
    <property type="entry name" value="Pentatricopeptide repeat-containing protein At2g29760, chloroplastic"/>
    <property type="match status" value="1"/>
</dbReference>
<feature type="repeat" description="PPR" evidence="3">
    <location>
        <begin position="558"/>
        <end position="592"/>
    </location>
</feature>
<dbReference type="FunFam" id="1.25.40.10:FF:000073">
    <property type="entry name" value="Pentatricopeptide repeat-containing protein chloroplastic"/>
    <property type="match status" value="1"/>
</dbReference>
<dbReference type="FunFam" id="1.25.40.10:FF:000031">
    <property type="entry name" value="Pentatricopeptide repeat-containing protein mitochondrial"/>
    <property type="match status" value="2"/>
</dbReference>
<protein>
    <recommendedName>
        <fullName evidence="4">DYW domain-containing protein</fullName>
    </recommendedName>
</protein>
<dbReference type="PANTHER" id="PTHR47926:SF347">
    <property type="entry name" value="PENTATRICOPEPTIDE REPEAT-CONTAINING PROTEIN"/>
    <property type="match status" value="1"/>
</dbReference>
<feature type="repeat" description="PPR" evidence="3">
    <location>
        <begin position="457"/>
        <end position="491"/>
    </location>
</feature>
<keyword evidence="6" id="KW-1185">Reference proteome</keyword>
<evidence type="ECO:0000256" key="1">
    <source>
        <dbReference type="ARBA" id="ARBA00006643"/>
    </source>
</evidence>
<dbReference type="Pfam" id="PF13041">
    <property type="entry name" value="PPR_2"/>
    <property type="match status" value="6"/>
</dbReference>
<dbReference type="PANTHER" id="PTHR47926">
    <property type="entry name" value="PENTATRICOPEPTIDE REPEAT-CONTAINING PROTEIN"/>
    <property type="match status" value="1"/>
</dbReference>
<feature type="repeat" description="PPR" evidence="3">
    <location>
        <begin position="628"/>
        <end position="658"/>
    </location>
</feature>
<evidence type="ECO:0000256" key="3">
    <source>
        <dbReference type="PROSITE-ProRule" id="PRU00708"/>
    </source>
</evidence>
<feature type="repeat" description="PPR" evidence="3">
    <location>
        <begin position="356"/>
        <end position="390"/>
    </location>
</feature>
<comment type="caution">
    <text evidence="5">The sequence shown here is derived from an EMBL/GenBank/DDBJ whole genome shotgun (WGS) entry which is preliminary data.</text>
</comment>
<feature type="repeat" description="PPR" evidence="3">
    <location>
        <begin position="255"/>
        <end position="289"/>
    </location>
</feature>
<dbReference type="NCBIfam" id="TIGR00756">
    <property type="entry name" value="PPR"/>
    <property type="match status" value="8"/>
</dbReference>